<evidence type="ECO:0000313" key="2">
    <source>
        <dbReference type="Proteomes" id="UP000189628"/>
    </source>
</evidence>
<evidence type="ECO:0000313" key="1">
    <source>
        <dbReference type="EMBL" id="AQW28665.1"/>
    </source>
</evidence>
<dbReference type="EMBL" id="CP019911">
    <property type="protein sequence ID" value="AQW28665.1"/>
    <property type="molecule type" value="Genomic_DNA"/>
</dbReference>
<proteinExistence type="predicted"/>
<dbReference type="RefSeq" id="WP_078221573.1">
    <property type="nucleotide sequence ID" value="NZ_CP019911.1"/>
</dbReference>
<gene>
    <name evidence="1" type="ORF">B0B51_00570</name>
</gene>
<name>A0A1U9VDU5_9RALS</name>
<evidence type="ECO:0008006" key="3">
    <source>
        <dbReference type="Google" id="ProtNLM"/>
    </source>
</evidence>
<sequence length="234" mass="25084">MRKTTVAAFALALVALGGCDNKDSTGGAGSTKALPFSIESVMLSDMFKDNLKVARVNVGVTGGTPSEWAATSAAIAEKTATFGADSIEVTVRRNEITQAHGVMFREVVHAYYSPNPSHTVWDGGKVWEMYVANPNHLATQQDVAIFEEFQALNEKLIEKGVDGEAADKKAGAVIAKKYNLPKDWRLPNGNIDTNVDGFDRKSLAIDTAPAQGSLDTLTRCMDGKIIRMLTTCGS</sequence>
<dbReference type="PROSITE" id="PS51257">
    <property type="entry name" value="PROKAR_LIPOPROTEIN"/>
    <property type="match status" value="1"/>
</dbReference>
<accession>A0A1U9VDU5</accession>
<dbReference type="AlphaFoldDB" id="A0A1U9VDU5"/>
<dbReference type="Proteomes" id="UP000189628">
    <property type="component" value="Chromosome"/>
</dbReference>
<reference evidence="1 2" key="1">
    <citation type="submission" date="2017-02" db="EMBL/GenBank/DDBJ databases">
        <title>Blood Disease Bacterium A2-HR MARDI.</title>
        <authorList>
            <person name="Badrun R."/>
            <person name="Abu Bakar N."/>
            <person name="Laboh R."/>
        </authorList>
    </citation>
    <scope>NUCLEOTIDE SEQUENCE [LARGE SCALE GENOMIC DNA]</scope>
    <source>
        <strain evidence="1 2">A2-HR MARDI</strain>
    </source>
</reference>
<organism evidence="1 2">
    <name type="scientific">blood disease bacterium A2-HR MARDI</name>
    <dbReference type="NCBI Taxonomy" id="1944648"/>
    <lineage>
        <taxon>Bacteria</taxon>
        <taxon>Pseudomonadati</taxon>
        <taxon>Pseudomonadota</taxon>
        <taxon>Betaproteobacteria</taxon>
        <taxon>Burkholderiales</taxon>
        <taxon>Burkholderiaceae</taxon>
        <taxon>Ralstonia</taxon>
        <taxon>Ralstonia solanacearum species complex</taxon>
    </lineage>
</organism>
<protein>
    <recommendedName>
        <fullName evidence="3">Lipoprotein</fullName>
    </recommendedName>
</protein>